<accession>E2ARM2</accession>
<gene>
    <name evidence="1" type="ORF">EAG_03026</name>
</gene>
<dbReference type="EMBL" id="GL442153">
    <property type="protein sequence ID" value="EFN63930.1"/>
    <property type="molecule type" value="Genomic_DNA"/>
</dbReference>
<dbReference type="Proteomes" id="UP000000311">
    <property type="component" value="Unassembled WGS sequence"/>
</dbReference>
<dbReference type="AlphaFoldDB" id="E2ARM2"/>
<keyword evidence="2" id="KW-1185">Reference proteome</keyword>
<proteinExistence type="predicted"/>
<name>E2ARM2_CAMFO</name>
<evidence type="ECO:0000313" key="2">
    <source>
        <dbReference type="Proteomes" id="UP000000311"/>
    </source>
</evidence>
<reference evidence="1 2" key="1">
    <citation type="journal article" date="2010" name="Science">
        <title>Genomic comparison of the ants Camponotus floridanus and Harpegnathos saltator.</title>
        <authorList>
            <person name="Bonasio R."/>
            <person name="Zhang G."/>
            <person name="Ye C."/>
            <person name="Mutti N.S."/>
            <person name="Fang X."/>
            <person name="Qin N."/>
            <person name="Donahue G."/>
            <person name="Yang P."/>
            <person name="Li Q."/>
            <person name="Li C."/>
            <person name="Zhang P."/>
            <person name="Huang Z."/>
            <person name="Berger S.L."/>
            <person name="Reinberg D."/>
            <person name="Wang J."/>
            <person name="Liebig J."/>
        </authorList>
    </citation>
    <scope>NUCLEOTIDE SEQUENCE [LARGE SCALE GENOMIC DNA]</scope>
    <source>
        <strain evidence="2">C129</strain>
    </source>
</reference>
<dbReference type="InParanoid" id="E2ARM2"/>
<sequence length="143" mass="15717">MSFGIRAEERAVSTYIRWLSFIRASGPSTKSPNSSLAFEGISEDSDTIHSLREAVGAGRYYGASSSAISFTGTIVDLISRGARRREISLGFPRDNAPGEKDNASGNTRDWKGMITRLPFLSTECRGITLDRIYEAARKVTDEM</sequence>
<evidence type="ECO:0000313" key="1">
    <source>
        <dbReference type="EMBL" id="EFN63930.1"/>
    </source>
</evidence>
<organism evidence="2">
    <name type="scientific">Camponotus floridanus</name>
    <name type="common">Florida carpenter ant</name>
    <dbReference type="NCBI Taxonomy" id="104421"/>
    <lineage>
        <taxon>Eukaryota</taxon>
        <taxon>Metazoa</taxon>
        <taxon>Ecdysozoa</taxon>
        <taxon>Arthropoda</taxon>
        <taxon>Hexapoda</taxon>
        <taxon>Insecta</taxon>
        <taxon>Pterygota</taxon>
        <taxon>Neoptera</taxon>
        <taxon>Endopterygota</taxon>
        <taxon>Hymenoptera</taxon>
        <taxon>Apocrita</taxon>
        <taxon>Aculeata</taxon>
        <taxon>Formicoidea</taxon>
        <taxon>Formicidae</taxon>
        <taxon>Formicinae</taxon>
        <taxon>Camponotus</taxon>
    </lineage>
</organism>
<protein>
    <submittedName>
        <fullName evidence="1">Uncharacterized protein</fullName>
    </submittedName>
</protein>